<protein>
    <submittedName>
        <fullName evidence="6">30S ribosomal protein S1</fullName>
    </submittedName>
</protein>
<evidence type="ECO:0000256" key="1">
    <source>
        <dbReference type="ARBA" id="ARBA00006767"/>
    </source>
</evidence>
<dbReference type="GO" id="GO:0006412">
    <property type="term" value="P:translation"/>
    <property type="evidence" value="ECO:0007669"/>
    <property type="project" value="TreeGrafter"/>
</dbReference>
<dbReference type="GO" id="GO:0003729">
    <property type="term" value="F:mRNA binding"/>
    <property type="evidence" value="ECO:0007669"/>
    <property type="project" value="TreeGrafter"/>
</dbReference>
<dbReference type="GO" id="GO:0005840">
    <property type="term" value="C:ribosome"/>
    <property type="evidence" value="ECO:0007669"/>
    <property type="project" value="UniProtKB-KW"/>
</dbReference>
<feature type="compositionally biased region" description="Basic and acidic residues" evidence="4">
    <location>
        <begin position="79"/>
        <end position="114"/>
    </location>
</feature>
<feature type="domain" description="S1 motif" evidence="5">
    <location>
        <begin position="362"/>
        <end position="431"/>
    </location>
</feature>
<dbReference type="InterPro" id="IPR012340">
    <property type="entry name" value="NA-bd_OB-fold"/>
</dbReference>
<dbReference type="GO" id="GO:0003735">
    <property type="term" value="F:structural constituent of ribosome"/>
    <property type="evidence" value="ECO:0007669"/>
    <property type="project" value="TreeGrafter"/>
</dbReference>
<evidence type="ECO:0000256" key="2">
    <source>
        <dbReference type="ARBA" id="ARBA00022980"/>
    </source>
</evidence>
<dbReference type="PANTHER" id="PTHR10724:SF7">
    <property type="entry name" value="SMALL RIBOSOMAL SUBUNIT PROTEIN BS1C"/>
    <property type="match status" value="1"/>
</dbReference>
<evidence type="ECO:0000256" key="3">
    <source>
        <dbReference type="ARBA" id="ARBA00023274"/>
    </source>
</evidence>
<dbReference type="CDD" id="cd05688">
    <property type="entry name" value="S1_RPS1_repeat_ec3"/>
    <property type="match status" value="1"/>
</dbReference>
<keyword evidence="7" id="KW-1185">Reference proteome</keyword>
<dbReference type="CDD" id="cd04465">
    <property type="entry name" value="S1_RPS1_repeat_ec2_hs2"/>
    <property type="match status" value="1"/>
</dbReference>
<dbReference type="KEGG" id="agv:OJF2_55800"/>
<feature type="domain" description="S1 motif" evidence="5">
    <location>
        <begin position="190"/>
        <end position="256"/>
    </location>
</feature>
<name>A0A5B9WA75_9BACT</name>
<evidence type="ECO:0000313" key="6">
    <source>
        <dbReference type="EMBL" id="QEH36995.1"/>
    </source>
</evidence>
<dbReference type="Proteomes" id="UP000324233">
    <property type="component" value="Chromosome"/>
</dbReference>
<reference evidence="6 7" key="1">
    <citation type="submission" date="2019-08" db="EMBL/GenBank/DDBJ databases">
        <title>Deep-cultivation of Planctomycetes and their phenomic and genomic characterization uncovers novel biology.</title>
        <authorList>
            <person name="Wiegand S."/>
            <person name="Jogler M."/>
            <person name="Boedeker C."/>
            <person name="Pinto D."/>
            <person name="Vollmers J."/>
            <person name="Rivas-Marin E."/>
            <person name="Kohn T."/>
            <person name="Peeters S.H."/>
            <person name="Heuer A."/>
            <person name="Rast P."/>
            <person name="Oberbeckmann S."/>
            <person name="Bunk B."/>
            <person name="Jeske O."/>
            <person name="Meyerdierks A."/>
            <person name="Storesund J.E."/>
            <person name="Kallscheuer N."/>
            <person name="Luecker S."/>
            <person name="Lage O.M."/>
            <person name="Pohl T."/>
            <person name="Merkel B.J."/>
            <person name="Hornburger P."/>
            <person name="Mueller R.-W."/>
            <person name="Bruemmer F."/>
            <person name="Labrenz M."/>
            <person name="Spormann A.M."/>
            <person name="Op den Camp H."/>
            <person name="Overmann J."/>
            <person name="Amann R."/>
            <person name="Jetten M.S.M."/>
            <person name="Mascher T."/>
            <person name="Medema M.H."/>
            <person name="Devos D.P."/>
            <person name="Kaster A.-K."/>
            <person name="Ovreas L."/>
            <person name="Rohde M."/>
            <person name="Galperin M.Y."/>
            <person name="Jogler C."/>
        </authorList>
    </citation>
    <scope>NUCLEOTIDE SEQUENCE [LARGE SCALE GENOMIC DNA]</scope>
    <source>
        <strain evidence="6 7">OJF2</strain>
    </source>
</reference>
<proteinExistence type="inferred from homology"/>
<dbReference type="PROSITE" id="PS50126">
    <property type="entry name" value="S1"/>
    <property type="match status" value="3"/>
</dbReference>
<dbReference type="EMBL" id="CP042997">
    <property type="protein sequence ID" value="QEH36995.1"/>
    <property type="molecule type" value="Genomic_DNA"/>
</dbReference>
<organism evidence="6 7">
    <name type="scientific">Aquisphaera giovannonii</name>
    <dbReference type="NCBI Taxonomy" id="406548"/>
    <lineage>
        <taxon>Bacteria</taxon>
        <taxon>Pseudomonadati</taxon>
        <taxon>Planctomycetota</taxon>
        <taxon>Planctomycetia</taxon>
        <taxon>Isosphaerales</taxon>
        <taxon>Isosphaeraceae</taxon>
        <taxon>Aquisphaera</taxon>
    </lineage>
</organism>
<feature type="region of interest" description="Disordered" evidence="4">
    <location>
        <begin position="1"/>
        <end position="116"/>
    </location>
</feature>
<feature type="region of interest" description="Disordered" evidence="4">
    <location>
        <begin position="430"/>
        <end position="477"/>
    </location>
</feature>
<keyword evidence="3" id="KW-0687">Ribonucleoprotein</keyword>
<dbReference type="AlphaFoldDB" id="A0A5B9WA75"/>
<comment type="similarity">
    <text evidence="1">Belongs to the bacterial ribosomal protein bS1 family.</text>
</comment>
<dbReference type="InterPro" id="IPR003029">
    <property type="entry name" value="S1_domain"/>
</dbReference>
<dbReference type="PRINTS" id="PR00681">
    <property type="entry name" value="RIBOSOMALS1"/>
</dbReference>
<keyword evidence="2 6" id="KW-0689">Ribosomal protein</keyword>
<dbReference type="SMART" id="SM00316">
    <property type="entry name" value="S1"/>
    <property type="match status" value="4"/>
</dbReference>
<feature type="compositionally biased region" description="Basic and acidic residues" evidence="4">
    <location>
        <begin position="457"/>
        <end position="477"/>
    </location>
</feature>
<dbReference type="RefSeq" id="WP_246196176.1">
    <property type="nucleotide sequence ID" value="NZ_CP042997.1"/>
</dbReference>
<feature type="domain" description="S1 motif" evidence="5">
    <location>
        <begin position="277"/>
        <end position="345"/>
    </location>
</feature>
<gene>
    <name evidence="6" type="primary">rpsA_3</name>
    <name evidence="6" type="ORF">OJF2_55800</name>
</gene>
<evidence type="ECO:0000259" key="5">
    <source>
        <dbReference type="PROSITE" id="PS50126"/>
    </source>
</evidence>
<dbReference type="Gene3D" id="2.40.50.140">
    <property type="entry name" value="Nucleic acid-binding proteins"/>
    <property type="match status" value="4"/>
</dbReference>
<accession>A0A5B9WA75</accession>
<sequence length="477" mass="52491">MADQNPSPRPDHAHGSKPSSPIRPGPPPDAEESLLDEVLDKAMGEVAGAGPRQEVSLKRQWDDQLEAELEAALAGFDPKSIDPRRERPKRAEKPADDKSKPGERDRSHSHDARKAVRTGRVIGARGKSLFIDLGGKSEGVIPIGSFEGEIPVPGSTIEVVFDHYDPSEGIQHLRLKGSAIEANWDNLREGVVVEGRGTKAVKGGLEVDVDGIRAFMPISQIDLNRVESAADYVNQKLKAIVTEVNSREKNLVISRRELLEQERAELREKTWATLEVNQTREGVVRSVKDFGAFVDIGGVDGLLPIGEMSWSRVQKVEDLIKTGDKVTVKVLKIDPVTRKLTLGLKQLMPSPWEGVEQKYPRGLMVNGKVTKLMEFGAFVELEPGVEGLIHVTELSPTRVRKISDIVKPEQEVEVRILKVEPDLKRISLSLLPAKGKDAPKADEPEEEDEPETPPIPKPERKVPLKGGLGDKDRGLFG</sequence>
<evidence type="ECO:0000313" key="7">
    <source>
        <dbReference type="Proteomes" id="UP000324233"/>
    </source>
</evidence>
<dbReference type="InterPro" id="IPR050437">
    <property type="entry name" value="Ribos_protein_bS1-like"/>
</dbReference>
<dbReference type="Pfam" id="PF00575">
    <property type="entry name" value="S1"/>
    <property type="match status" value="3"/>
</dbReference>
<dbReference type="PANTHER" id="PTHR10724">
    <property type="entry name" value="30S RIBOSOMAL PROTEIN S1"/>
    <property type="match status" value="1"/>
</dbReference>
<dbReference type="SUPFAM" id="SSF50249">
    <property type="entry name" value="Nucleic acid-binding proteins"/>
    <property type="match status" value="3"/>
</dbReference>
<evidence type="ECO:0000256" key="4">
    <source>
        <dbReference type="SAM" id="MobiDB-lite"/>
    </source>
</evidence>
<dbReference type="InterPro" id="IPR035104">
    <property type="entry name" value="Ribosomal_protein_S1-like"/>
</dbReference>